<feature type="transmembrane region" description="Helical" evidence="7">
    <location>
        <begin position="21"/>
        <end position="41"/>
    </location>
</feature>
<evidence type="ECO:0000259" key="9">
    <source>
        <dbReference type="Pfam" id="PF12704"/>
    </source>
</evidence>
<feature type="transmembrane region" description="Helical" evidence="7">
    <location>
        <begin position="748"/>
        <end position="766"/>
    </location>
</feature>
<keyword evidence="4 7" id="KW-1133">Transmembrane helix</keyword>
<gene>
    <name evidence="10" type="ORF">C7Y47_16500</name>
</gene>
<feature type="transmembrane region" description="Helical" evidence="7">
    <location>
        <begin position="265"/>
        <end position="286"/>
    </location>
</feature>
<comment type="similarity">
    <text evidence="6">Belongs to the ABC-4 integral membrane protein family.</text>
</comment>
<evidence type="ECO:0000313" key="10">
    <source>
        <dbReference type="EMBL" id="TQR30084.1"/>
    </source>
</evidence>
<comment type="subcellular location">
    <subcellularLocation>
        <location evidence="1">Cell membrane</location>
        <topology evidence="1">Multi-pass membrane protein</topology>
    </subcellularLocation>
</comment>
<evidence type="ECO:0000256" key="2">
    <source>
        <dbReference type="ARBA" id="ARBA00022475"/>
    </source>
</evidence>
<dbReference type="Pfam" id="PF02687">
    <property type="entry name" value="FtsX"/>
    <property type="match status" value="2"/>
</dbReference>
<comment type="caution">
    <text evidence="10">The sequence shown here is derived from an EMBL/GenBank/DDBJ whole genome shotgun (WGS) entry which is preliminary data.</text>
</comment>
<dbReference type="Proteomes" id="UP000317944">
    <property type="component" value="Unassembled WGS sequence"/>
</dbReference>
<feature type="domain" description="MacB-like periplasmic core" evidence="9">
    <location>
        <begin position="25"/>
        <end position="230"/>
    </location>
</feature>
<feature type="transmembrane region" description="Helical" evidence="7">
    <location>
        <begin position="353"/>
        <end position="375"/>
    </location>
</feature>
<feature type="domain" description="ABC3 transporter permease C-terminal" evidence="8">
    <location>
        <begin position="657"/>
        <end position="772"/>
    </location>
</feature>
<dbReference type="InterPro" id="IPR050250">
    <property type="entry name" value="Macrolide_Exporter_MacB"/>
</dbReference>
<dbReference type="AlphaFoldDB" id="A0A544UCK9"/>
<keyword evidence="3 7" id="KW-0812">Transmembrane</keyword>
<proteinExistence type="inferred from homology"/>
<keyword evidence="5 7" id="KW-0472">Membrane</keyword>
<evidence type="ECO:0000259" key="8">
    <source>
        <dbReference type="Pfam" id="PF02687"/>
    </source>
</evidence>
<feature type="transmembrane region" description="Helical" evidence="7">
    <location>
        <begin position="431"/>
        <end position="451"/>
    </location>
</feature>
<evidence type="ECO:0000256" key="5">
    <source>
        <dbReference type="ARBA" id="ARBA00023136"/>
    </source>
</evidence>
<evidence type="ECO:0000313" key="11">
    <source>
        <dbReference type="Proteomes" id="UP000317944"/>
    </source>
</evidence>
<dbReference type="InterPro" id="IPR025857">
    <property type="entry name" value="MacB_PCD"/>
</dbReference>
<organism evidence="10 11">
    <name type="scientific">Lysinibacillus sphaericus</name>
    <name type="common">Bacillus sphaericus</name>
    <dbReference type="NCBI Taxonomy" id="1421"/>
    <lineage>
        <taxon>Bacteria</taxon>
        <taxon>Bacillati</taxon>
        <taxon>Bacillota</taxon>
        <taxon>Bacilli</taxon>
        <taxon>Bacillales</taxon>
        <taxon>Bacillaceae</taxon>
        <taxon>Lysinibacillus</taxon>
    </lineage>
</organism>
<dbReference type="Pfam" id="PF12704">
    <property type="entry name" value="MacB_PCD"/>
    <property type="match status" value="1"/>
</dbReference>
<dbReference type="PANTHER" id="PTHR30572">
    <property type="entry name" value="MEMBRANE COMPONENT OF TRANSPORTER-RELATED"/>
    <property type="match status" value="1"/>
</dbReference>
<feature type="domain" description="ABC3 transporter permease C-terminal" evidence="8">
    <location>
        <begin position="265"/>
        <end position="383"/>
    </location>
</feature>
<evidence type="ECO:0000256" key="1">
    <source>
        <dbReference type="ARBA" id="ARBA00004651"/>
    </source>
</evidence>
<dbReference type="PANTHER" id="PTHR30572:SF4">
    <property type="entry name" value="ABC TRANSPORTER PERMEASE YTRF"/>
    <property type="match status" value="1"/>
</dbReference>
<dbReference type="OrthoDB" id="5137249at2"/>
<evidence type="ECO:0000256" key="7">
    <source>
        <dbReference type="SAM" id="Phobius"/>
    </source>
</evidence>
<dbReference type="InterPro" id="IPR003838">
    <property type="entry name" value="ABC3_permease_C"/>
</dbReference>
<protein>
    <submittedName>
        <fullName evidence="10">ABC transporter permease</fullName>
    </submittedName>
</protein>
<feature type="transmembrane region" description="Helical" evidence="7">
    <location>
        <begin position="707"/>
        <end position="728"/>
    </location>
</feature>
<dbReference type="GO" id="GO:0022857">
    <property type="term" value="F:transmembrane transporter activity"/>
    <property type="evidence" value="ECO:0007669"/>
    <property type="project" value="TreeGrafter"/>
</dbReference>
<evidence type="ECO:0000256" key="3">
    <source>
        <dbReference type="ARBA" id="ARBA00022692"/>
    </source>
</evidence>
<reference evidence="10 11" key="1">
    <citation type="submission" date="2018-03" db="EMBL/GenBank/DDBJ databases">
        <title>Aerobic endospore-forming bacteria genome sequencing and assembly.</title>
        <authorList>
            <person name="Cavalcante D.A."/>
            <person name="Driks A."/>
            <person name="Putonti C."/>
            <person name="De-Souza M.T."/>
        </authorList>
    </citation>
    <scope>NUCLEOTIDE SEQUENCE [LARGE SCALE GENOMIC DNA]</scope>
    <source>
        <strain evidence="10 11">SDF0037</strain>
    </source>
</reference>
<evidence type="ECO:0000256" key="4">
    <source>
        <dbReference type="ARBA" id="ARBA00022989"/>
    </source>
</evidence>
<dbReference type="GO" id="GO:0005886">
    <property type="term" value="C:plasma membrane"/>
    <property type="evidence" value="ECO:0007669"/>
    <property type="project" value="UniProtKB-SubCell"/>
</dbReference>
<sequence length="783" mass="89310">MVMNKLFKKLIRDLRLYKGQFIAITLVIIVGAFFFAGFSTFSKNLSEYSSEYFEKTNLADLWVYYDNITPVDVQKLGEIDGIKNIEGRFVLDANQKFDNVKTTLKLHSLPQNNRINQIVMIEGNKPTDSHSIVLDTDYAKEHNYSVGDEINLSTAYKDITLKISGFGESSEYTIKSRDTSDFPPNHKEYGIAYVSEQTMRNIIGENIYNEVVIDVEDGIDLNLVENEIEKSSTSLHYFYTLKRDLNLSYKQFTGEIKQQEELAKILPIIFFLVAAIITFLTMSRLVDSQRTQIGIMKALGIKNSKIVTHYLGYAIIIGFVGGLVGSLLGSIFFPKIFMDQVRAIISLPGFEIRIYYIFILIAIIFSIAFGVLASFMSCKIILKEKTTESLRVKPPKKVKKILIERNTTFWRKLSYSNKLILRNIFINKKRAIYSSLGVVCCVTLLILAFGYKGSRQLLIDKQFNDVYNYDLRVVYKTPIKNLSSDIPYNDINFNTLAQTSVVITNIEDKKDSNLLITNKENNLINNFNKEGKILPLDDEGVIVAKRFADKYKLSIGDSLQLKLIDSKYKGKSIEVKISNISEQYLNQEIFATPKLLSNLGVFYEPSTLLIQGKDPTKLDEIYKTFNNMGNLKEVKSKNEIKKLTEDGLQNLYNMIVVLIICAIVLSFAAIYNISVINITERIRELATLKVLGYQRNKINKLIFMENIFITIFGVIIGIPVGIALYMLIIKKFTLDNMVFPITLDLGSLLYPVIITFIVTILCNIFLRKTVKKIDMIESLKSME</sequence>
<feature type="transmembrane region" description="Helical" evidence="7">
    <location>
        <begin position="651"/>
        <end position="673"/>
    </location>
</feature>
<feature type="transmembrane region" description="Helical" evidence="7">
    <location>
        <begin position="307"/>
        <end position="333"/>
    </location>
</feature>
<name>A0A544UCK9_LYSSH</name>
<evidence type="ECO:0000256" key="6">
    <source>
        <dbReference type="ARBA" id="ARBA00038076"/>
    </source>
</evidence>
<dbReference type="EMBL" id="SADV01000015">
    <property type="protein sequence ID" value="TQR30084.1"/>
    <property type="molecule type" value="Genomic_DNA"/>
</dbReference>
<accession>A0A544UCK9</accession>
<keyword evidence="2" id="KW-1003">Cell membrane</keyword>